<protein>
    <submittedName>
        <fullName evidence="1">Uncharacterized protein</fullName>
    </submittedName>
</protein>
<gene>
    <name evidence="1" type="ORF">ACFQ0E_01405</name>
</gene>
<name>A0ABW2YAQ7_9GAMM</name>
<evidence type="ECO:0000313" key="2">
    <source>
        <dbReference type="Proteomes" id="UP001597110"/>
    </source>
</evidence>
<accession>A0ABW2YAQ7</accession>
<proteinExistence type="predicted"/>
<dbReference type="RefSeq" id="WP_386821918.1">
    <property type="nucleotide sequence ID" value="NZ_JBHTIF010000001.1"/>
</dbReference>
<reference evidence="2" key="1">
    <citation type="journal article" date="2019" name="Int. J. Syst. Evol. Microbiol.">
        <title>The Global Catalogue of Microorganisms (GCM) 10K type strain sequencing project: providing services to taxonomists for standard genome sequencing and annotation.</title>
        <authorList>
            <consortium name="The Broad Institute Genomics Platform"/>
            <consortium name="The Broad Institute Genome Sequencing Center for Infectious Disease"/>
            <person name="Wu L."/>
            <person name="Ma J."/>
        </authorList>
    </citation>
    <scope>NUCLEOTIDE SEQUENCE [LARGE SCALE GENOMIC DNA]</scope>
    <source>
        <strain evidence="2">CCUG 55585</strain>
    </source>
</reference>
<comment type="caution">
    <text evidence="1">The sequence shown here is derived from an EMBL/GenBank/DDBJ whole genome shotgun (WGS) entry which is preliminary data.</text>
</comment>
<organism evidence="1 2">
    <name type="scientific">Lysobacter brunescens</name>
    <dbReference type="NCBI Taxonomy" id="262323"/>
    <lineage>
        <taxon>Bacteria</taxon>
        <taxon>Pseudomonadati</taxon>
        <taxon>Pseudomonadota</taxon>
        <taxon>Gammaproteobacteria</taxon>
        <taxon>Lysobacterales</taxon>
        <taxon>Lysobacteraceae</taxon>
        <taxon>Lysobacter</taxon>
    </lineage>
</organism>
<dbReference type="EMBL" id="JBHTIF010000001">
    <property type="protein sequence ID" value="MFD0724245.1"/>
    <property type="molecule type" value="Genomic_DNA"/>
</dbReference>
<evidence type="ECO:0000313" key="1">
    <source>
        <dbReference type="EMBL" id="MFD0724245.1"/>
    </source>
</evidence>
<keyword evidence="2" id="KW-1185">Reference proteome</keyword>
<dbReference type="Proteomes" id="UP001597110">
    <property type="component" value="Unassembled WGS sequence"/>
</dbReference>
<sequence length="120" mass="13268">MNDHNILHDPAMFAIWAHVDPSKLLRAAEHLASVSTLSVPQAYQIAKQAAAEQKMTIVWEFVWYSETARLAVHLPAGFIAASAVITQDSVDPDTSTFCQVHGCFYFRKCGVCSNDHLPLP</sequence>